<organism evidence="11 12">
    <name type="scientific">Oceanospirillum linum</name>
    <dbReference type="NCBI Taxonomy" id="966"/>
    <lineage>
        <taxon>Bacteria</taxon>
        <taxon>Pseudomonadati</taxon>
        <taxon>Pseudomonadota</taxon>
        <taxon>Gammaproteobacteria</taxon>
        <taxon>Oceanospirillales</taxon>
        <taxon>Oceanospirillaceae</taxon>
        <taxon>Oceanospirillum</taxon>
    </lineage>
</organism>
<keyword evidence="6 9" id="KW-0456">Lyase</keyword>
<dbReference type="InterPro" id="IPR001015">
    <property type="entry name" value="Ferrochelatase"/>
</dbReference>
<dbReference type="GO" id="GO:0006783">
    <property type="term" value="P:heme biosynthetic process"/>
    <property type="evidence" value="ECO:0007669"/>
    <property type="project" value="UniProtKB-UniRule"/>
</dbReference>
<dbReference type="Pfam" id="PF00762">
    <property type="entry name" value="Ferrochelatase"/>
    <property type="match status" value="1"/>
</dbReference>
<comment type="catalytic activity">
    <reaction evidence="8">
        <text>Fe-coproporphyrin III + 2 H(+) = coproporphyrin III + Fe(2+)</text>
        <dbReference type="Rhea" id="RHEA:49572"/>
        <dbReference type="ChEBI" id="CHEBI:15378"/>
        <dbReference type="ChEBI" id="CHEBI:29033"/>
        <dbReference type="ChEBI" id="CHEBI:68438"/>
        <dbReference type="ChEBI" id="CHEBI:131725"/>
        <dbReference type="EC" id="4.99.1.9"/>
    </reaction>
    <physiologicalReaction direction="right-to-left" evidence="8">
        <dbReference type="Rhea" id="RHEA:49574"/>
    </physiologicalReaction>
</comment>
<evidence type="ECO:0000256" key="4">
    <source>
        <dbReference type="ARBA" id="ARBA00023004"/>
    </source>
</evidence>
<keyword evidence="2 9" id="KW-0963">Cytoplasm</keyword>
<keyword evidence="5 9" id="KW-0350">Heme biosynthesis</keyword>
<evidence type="ECO:0000256" key="10">
    <source>
        <dbReference type="RuleBase" id="RU000607"/>
    </source>
</evidence>
<evidence type="ECO:0000313" key="12">
    <source>
        <dbReference type="Proteomes" id="UP000190064"/>
    </source>
</evidence>
<evidence type="ECO:0000256" key="6">
    <source>
        <dbReference type="ARBA" id="ARBA00023239"/>
    </source>
</evidence>
<accession>A0A1T1HGJ4</accession>
<comment type="function">
    <text evidence="9 10">Catalyzes the ferrous insertion into protoporphyrin IX.</text>
</comment>
<feature type="binding site" evidence="9">
    <location>
        <position position="214"/>
    </location>
    <ligand>
        <name>Fe(2+)</name>
        <dbReference type="ChEBI" id="CHEBI:29033"/>
    </ligand>
</feature>
<evidence type="ECO:0000256" key="8">
    <source>
        <dbReference type="ARBA" id="ARBA00024536"/>
    </source>
</evidence>
<evidence type="ECO:0000256" key="1">
    <source>
        <dbReference type="ARBA" id="ARBA00007718"/>
    </source>
</evidence>
<evidence type="ECO:0000256" key="5">
    <source>
        <dbReference type="ARBA" id="ARBA00023133"/>
    </source>
</evidence>
<dbReference type="CDD" id="cd03411">
    <property type="entry name" value="Ferrochelatase_N"/>
    <property type="match status" value="1"/>
</dbReference>
<dbReference type="Proteomes" id="UP000190064">
    <property type="component" value="Unassembled WGS sequence"/>
</dbReference>
<keyword evidence="7 9" id="KW-0627">Porphyrin biosynthesis</keyword>
<protein>
    <recommendedName>
        <fullName evidence="9 10">Ferrochelatase</fullName>
        <ecNumber evidence="9 10">4.98.1.1</ecNumber>
    </recommendedName>
    <alternativeName>
        <fullName evidence="9">Heme synthase</fullName>
    </alternativeName>
    <alternativeName>
        <fullName evidence="9">Protoheme ferro-lyase</fullName>
    </alternativeName>
</protein>
<dbReference type="EMBL" id="MTSD02000001">
    <property type="protein sequence ID" value="OOV88953.1"/>
    <property type="molecule type" value="Genomic_DNA"/>
</dbReference>
<dbReference type="EC" id="4.98.1.1" evidence="9 10"/>
<dbReference type="PROSITE" id="PS00534">
    <property type="entry name" value="FERROCHELATASE"/>
    <property type="match status" value="1"/>
</dbReference>
<dbReference type="PANTHER" id="PTHR11108:SF1">
    <property type="entry name" value="FERROCHELATASE, MITOCHONDRIAL"/>
    <property type="match status" value="1"/>
</dbReference>
<evidence type="ECO:0000256" key="2">
    <source>
        <dbReference type="ARBA" id="ARBA00022490"/>
    </source>
</evidence>
<keyword evidence="4 9" id="KW-0408">Iron</keyword>
<dbReference type="GO" id="GO:0004325">
    <property type="term" value="F:ferrochelatase activity"/>
    <property type="evidence" value="ECO:0007669"/>
    <property type="project" value="UniProtKB-UniRule"/>
</dbReference>
<dbReference type="Gene3D" id="3.40.50.1400">
    <property type="match status" value="2"/>
</dbReference>
<evidence type="ECO:0000256" key="3">
    <source>
        <dbReference type="ARBA" id="ARBA00022723"/>
    </source>
</evidence>
<dbReference type="FunFam" id="3.40.50.1400:FF:000002">
    <property type="entry name" value="Ferrochelatase"/>
    <property type="match status" value="1"/>
</dbReference>
<dbReference type="InterPro" id="IPR033644">
    <property type="entry name" value="Ferrochelatase_C"/>
</dbReference>
<dbReference type="InterPro" id="IPR019772">
    <property type="entry name" value="Ferrochelatase_AS"/>
</dbReference>
<name>A0A1T1HGJ4_OCELI</name>
<reference evidence="11" key="1">
    <citation type="submission" date="2017-02" db="EMBL/GenBank/DDBJ databases">
        <title>Draft Genome Sequence of the Salt Water Bacterium Oceanospirillum linum ATCC 11336.</title>
        <authorList>
            <person name="Trachtenberg A.M."/>
            <person name="Carney J.G."/>
            <person name="Linnane J.D."/>
            <person name="Rheaume B.A."/>
            <person name="Pitts N.L."/>
            <person name="Mykles D.L."/>
            <person name="Maclea K.S."/>
        </authorList>
    </citation>
    <scope>NUCLEOTIDE SEQUENCE [LARGE SCALE GENOMIC DNA]</scope>
    <source>
        <strain evidence="11">ATCC 11336</strain>
    </source>
</reference>
<dbReference type="UniPathway" id="UPA00252">
    <property type="reaction ID" value="UER00325"/>
</dbReference>
<dbReference type="InterPro" id="IPR033659">
    <property type="entry name" value="Ferrochelatase_N"/>
</dbReference>
<evidence type="ECO:0000313" key="11">
    <source>
        <dbReference type="EMBL" id="OOV88953.1"/>
    </source>
</evidence>
<dbReference type="PANTHER" id="PTHR11108">
    <property type="entry name" value="FERROCHELATASE"/>
    <property type="match status" value="1"/>
</dbReference>
<feature type="binding site" evidence="9">
    <location>
        <position position="294"/>
    </location>
    <ligand>
        <name>Fe(2+)</name>
        <dbReference type="ChEBI" id="CHEBI:29033"/>
    </ligand>
</feature>
<dbReference type="SUPFAM" id="SSF53800">
    <property type="entry name" value="Chelatase"/>
    <property type="match status" value="1"/>
</dbReference>
<dbReference type="HAMAP" id="MF_00323">
    <property type="entry name" value="Ferrochelatase"/>
    <property type="match status" value="1"/>
</dbReference>
<dbReference type="CDD" id="cd00419">
    <property type="entry name" value="Ferrochelatase_C"/>
    <property type="match status" value="1"/>
</dbReference>
<comment type="subcellular location">
    <subcellularLocation>
        <location evidence="9 10">Cytoplasm</location>
    </subcellularLocation>
</comment>
<gene>
    <name evidence="9" type="primary">hemH</name>
    <name evidence="11" type="ORF">BTA35_0203770</name>
</gene>
<comment type="pathway">
    <text evidence="9 10">Porphyrin-containing compound metabolism; protoheme biosynthesis; protoheme from protoporphyrin-IX: step 1/1.</text>
</comment>
<proteinExistence type="inferred from homology"/>
<dbReference type="GO" id="GO:0005737">
    <property type="term" value="C:cytoplasm"/>
    <property type="evidence" value="ECO:0007669"/>
    <property type="project" value="UniProtKB-SubCell"/>
</dbReference>
<dbReference type="NCBIfam" id="TIGR00109">
    <property type="entry name" value="hemH"/>
    <property type="match status" value="1"/>
</dbReference>
<keyword evidence="12" id="KW-1185">Reference proteome</keyword>
<keyword evidence="3 9" id="KW-0479">Metal-binding</keyword>
<comment type="caution">
    <text evidence="11">The sequence shown here is derived from an EMBL/GenBank/DDBJ whole genome shotgun (WGS) entry which is preliminary data.</text>
</comment>
<sequence>MAAKAPSAATESSAGSDSNLSQGVLLVNLGTPDAPTPAAVKRYLAEFLHDHRVVDLTRWLWCPILHGVILQVRPKRVAKAYAEVWTDSGSPLLAISRQQQLAVQKELNHRGFGLPVELAMTYGNPSISSALQSLDHQGVEEVIVLPLYPQYSATTTGAVFDKLARVIAKRPEFPGISFIRDYYRREGYLDALAQSVKDHWQEHGRGERLLISFHGIPKRYADNGDPYPQHCHYTAEQLAARLGLKEAEWLCSFQSRFGREEWLQPYTDKTLEQWGKEIRQVDVICPAFAADCLETLEEIQVENRDIFCTAGGEQLSYIPALNDRHDHIAFLADLIQQKITV</sequence>
<evidence type="ECO:0000256" key="9">
    <source>
        <dbReference type="HAMAP-Rule" id="MF_00323"/>
    </source>
</evidence>
<evidence type="ECO:0000256" key="7">
    <source>
        <dbReference type="ARBA" id="ARBA00023244"/>
    </source>
</evidence>
<dbReference type="AlphaFoldDB" id="A0A1T1HGJ4"/>
<dbReference type="STRING" id="966.BTA35_0203770"/>
<comment type="catalytic activity">
    <reaction evidence="9 10">
        <text>heme b + 2 H(+) = protoporphyrin IX + Fe(2+)</text>
        <dbReference type="Rhea" id="RHEA:22584"/>
        <dbReference type="ChEBI" id="CHEBI:15378"/>
        <dbReference type="ChEBI" id="CHEBI:29033"/>
        <dbReference type="ChEBI" id="CHEBI:57306"/>
        <dbReference type="ChEBI" id="CHEBI:60344"/>
        <dbReference type="EC" id="4.98.1.1"/>
    </reaction>
</comment>
<dbReference type="GO" id="GO:0046872">
    <property type="term" value="F:metal ion binding"/>
    <property type="evidence" value="ECO:0007669"/>
    <property type="project" value="UniProtKB-KW"/>
</dbReference>
<comment type="similarity">
    <text evidence="1 9 10">Belongs to the ferrochelatase family.</text>
</comment>